<dbReference type="EMBL" id="MN740918">
    <property type="protein sequence ID" value="QHU17823.1"/>
    <property type="molecule type" value="Genomic_DNA"/>
</dbReference>
<proteinExistence type="predicted"/>
<dbReference type="AlphaFoldDB" id="A0A6C0KKL1"/>
<evidence type="ECO:0000256" key="1">
    <source>
        <dbReference type="SAM" id="Phobius"/>
    </source>
</evidence>
<evidence type="ECO:0000313" key="2">
    <source>
        <dbReference type="EMBL" id="QHU17823.1"/>
    </source>
</evidence>
<name>A0A6C0KKL1_9ZZZZ</name>
<keyword evidence="1" id="KW-1133">Transmembrane helix</keyword>
<accession>A0A6C0KKL1</accession>
<organism evidence="2">
    <name type="scientific">viral metagenome</name>
    <dbReference type="NCBI Taxonomy" id="1070528"/>
    <lineage>
        <taxon>unclassified sequences</taxon>
        <taxon>metagenomes</taxon>
        <taxon>organismal metagenomes</taxon>
    </lineage>
</organism>
<protein>
    <submittedName>
        <fullName evidence="2">Uncharacterized protein</fullName>
    </submittedName>
</protein>
<keyword evidence="1" id="KW-0812">Transmembrane</keyword>
<feature type="transmembrane region" description="Helical" evidence="1">
    <location>
        <begin position="102"/>
        <end position="121"/>
    </location>
</feature>
<feature type="transmembrane region" description="Helical" evidence="1">
    <location>
        <begin position="62"/>
        <end position="82"/>
    </location>
</feature>
<feature type="transmembrane region" description="Helical" evidence="1">
    <location>
        <begin position="28"/>
        <end position="50"/>
    </location>
</feature>
<reference evidence="2" key="1">
    <citation type="journal article" date="2020" name="Nature">
        <title>Giant virus diversity and host interactions through global metagenomics.</title>
        <authorList>
            <person name="Schulz F."/>
            <person name="Roux S."/>
            <person name="Paez-Espino D."/>
            <person name="Jungbluth S."/>
            <person name="Walsh D.A."/>
            <person name="Denef V.J."/>
            <person name="McMahon K.D."/>
            <person name="Konstantinidis K.T."/>
            <person name="Eloe-Fadrosh E.A."/>
            <person name="Kyrpides N.C."/>
            <person name="Woyke T."/>
        </authorList>
    </citation>
    <scope>NUCLEOTIDE SEQUENCE</scope>
    <source>
        <strain evidence="2">GVMAG-S-3300012919-55</strain>
    </source>
</reference>
<keyword evidence="1" id="KW-0472">Membrane</keyword>
<sequence>MPSKPKKAFIYDGKPYPYQRFMLRLLDLSLLGIYFLFFCIFFAIGVEYILIDIFGRIPINTFFLILELCAYTASIMMLSYIIRNIVEVIPFPFDKLYGYEHSRISELKGGAILAFAIIVFMKNFKNKLHMLIHDHFKILEHS</sequence>